<comment type="caution">
    <text evidence="6">Lacks conserved residue(s) required for the propagation of feature annotation.</text>
</comment>
<keyword evidence="11" id="KW-1185">Reference proteome</keyword>
<evidence type="ECO:0000256" key="2">
    <source>
        <dbReference type="ARBA" id="ARBA00022723"/>
    </source>
</evidence>
<sequence length="453" mass="50689">MMKIFVFLCMIVFIRSHPLNHPGEENPAFDYINDANKDLDKEHFEEGDIVKVQNAALKKDWGQWPNGIVPYTISTVYDSVEKNKIRAAVNKIQQAAPCMNFVEYGYRASNVPKNHVEVIRSGGCWSMVGMTGGRQSLSIGNGCLWEGTIIHEFLHAIGFYHEQSRPDRDQYVDIITKNIVGGREHNFKIASRINSLGVEYDRVSVMHYSKGAFSNGNGNTIEWKANPKLSLGGNKLSEKDIMQINLKYCGDVKPTTTTTTTTKKPTTTTKKPTTTTSTTTTTTKKPTTTTKKPTTTTKKPTTTTKKPTTTTTTTTTTTKKPTTTTTTTTTTKKPTTATSTTKRPTTTTTTKMTTTTQQPGQACGDRMGFCIAVQFNKGLCRSYNYKYNCLRSCGSCKGPETEKCMNLKDTRYDCQSRAKRGECQSRYGSQRWEMKTECPRVCCDRGELYKRPQ</sequence>
<feature type="chain" id="PRO_5029942466" description="Metalloendopeptidase" evidence="7">
    <location>
        <begin position="17"/>
        <end position="453"/>
    </location>
</feature>
<dbReference type="EC" id="3.4.24.-" evidence="7"/>
<evidence type="ECO:0000256" key="5">
    <source>
        <dbReference type="ARBA" id="ARBA00023049"/>
    </source>
</evidence>
<dbReference type="GO" id="GO:0004222">
    <property type="term" value="F:metalloendopeptidase activity"/>
    <property type="evidence" value="ECO:0007669"/>
    <property type="project" value="UniProtKB-UniRule"/>
</dbReference>
<evidence type="ECO:0000256" key="1">
    <source>
        <dbReference type="ARBA" id="ARBA00022670"/>
    </source>
</evidence>
<evidence type="ECO:0000259" key="9">
    <source>
        <dbReference type="PROSITE" id="PS51864"/>
    </source>
</evidence>
<feature type="signal peptide" evidence="7">
    <location>
        <begin position="1"/>
        <end position="16"/>
    </location>
</feature>
<reference evidence="10" key="1">
    <citation type="submission" date="2021-01" db="UniProtKB">
        <authorList>
            <consortium name="EnsemblMetazoa"/>
        </authorList>
    </citation>
    <scope>IDENTIFICATION</scope>
</reference>
<comment type="cofactor">
    <cofactor evidence="6 7">
        <name>Zn(2+)</name>
        <dbReference type="ChEBI" id="CHEBI:29105"/>
    </cofactor>
    <text evidence="6 7">Binds 1 zinc ion per subunit.</text>
</comment>
<dbReference type="Gene3D" id="3.40.390.10">
    <property type="entry name" value="Collagenase (Catalytic Domain)"/>
    <property type="match status" value="1"/>
</dbReference>
<dbReference type="InterPro" id="IPR024079">
    <property type="entry name" value="MetalloPept_cat_dom_sf"/>
</dbReference>
<dbReference type="EnsemblMetazoa" id="CLYHEMT004611.1">
    <property type="protein sequence ID" value="CLYHEMP004611.1"/>
    <property type="gene ID" value="CLYHEMG004611"/>
</dbReference>
<evidence type="ECO:0000313" key="10">
    <source>
        <dbReference type="EnsemblMetazoa" id="CLYHEMP004611.1"/>
    </source>
</evidence>
<dbReference type="PANTHER" id="PTHR10127:SF780">
    <property type="entry name" value="METALLOENDOPEPTIDASE"/>
    <property type="match status" value="1"/>
</dbReference>
<dbReference type="GO" id="GO:0008270">
    <property type="term" value="F:zinc ion binding"/>
    <property type="evidence" value="ECO:0007669"/>
    <property type="project" value="UniProtKB-UniRule"/>
</dbReference>
<evidence type="ECO:0000256" key="8">
    <source>
        <dbReference type="SAM" id="MobiDB-lite"/>
    </source>
</evidence>
<dbReference type="Proteomes" id="UP000594262">
    <property type="component" value="Unplaced"/>
</dbReference>
<evidence type="ECO:0000256" key="4">
    <source>
        <dbReference type="ARBA" id="ARBA00022833"/>
    </source>
</evidence>
<evidence type="ECO:0000256" key="7">
    <source>
        <dbReference type="RuleBase" id="RU361183"/>
    </source>
</evidence>
<keyword evidence="5 6" id="KW-0482">Metalloprotease</keyword>
<keyword evidence="2 6" id="KW-0479">Metal-binding</keyword>
<evidence type="ECO:0000313" key="11">
    <source>
        <dbReference type="Proteomes" id="UP000594262"/>
    </source>
</evidence>
<feature type="binding site" evidence="6">
    <location>
        <position position="161"/>
    </location>
    <ligand>
        <name>Zn(2+)</name>
        <dbReference type="ChEBI" id="CHEBI:29105"/>
        <note>catalytic</note>
    </ligand>
</feature>
<feature type="domain" description="Peptidase M12A" evidence="9">
    <location>
        <begin position="55"/>
        <end position="250"/>
    </location>
</feature>
<accession>A0A7M5WR57</accession>
<dbReference type="RefSeq" id="XP_066915227.1">
    <property type="nucleotide sequence ID" value="XM_067059126.1"/>
</dbReference>
<proteinExistence type="predicted"/>
<dbReference type="Pfam" id="PF01400">
    <property type="entry name" value="Astacin"/>
    <property type="match status" value="1"/>
</dbReference>
<feature type="binding site" evidence="6">
    <location>
        <position position="151"/>
    </location>
    <ligand>
        <name>Zn(2+)</name>
        <dbReference type="ChEBI" id="CHEBI:29105"/>
        <note>catalytic</note>
    </ligand>
</feature>
<keyword evidence="4 6" id="KW-0862">Zinc</keyword>
<feature type="active site" evidence="6">
    <location>
        <position position="152"/>
    </location>
</feature>
<dbReference type="InterPro" id="IPR034035">
    <property type="entry name" value="Astacin-like_dom"/>
</dbReference>
<name>A0A7M5WR57_9CNID</name>
<dbReference type="CDD" id="cd04280">
    <property type="entry name" value="ZnMc_astacin_like"/>
    <property type="match status" value="1"/>
</dbReference>
<dbReference type="SUPFAM" id="SSF55486">
    <property type="entry name" value="Metalloproteases ('zincins'), catalytic domain"/>
    <property type="match status" value="1"/>
</dbReference>
<evidence type="ECO:0000256" key="6">
    <source>
        <dbReference type="PROSITE-ProRule" id="PRU01211"/>
    </source>
</evidence>
<organism evidence="10 11">
    <name type="scientific">Clytia hemisphaerica</name>
    <dbReference type="NCBI Taxonomy" id="252671"/>
    <lineage>
        <taxon>Eukaryota</taxon>
        <taxon>Metazoa</taxon>
        <taxon>Cnidaria</taxon>
        <taxon>Hydrozoa</taxon>
        <taxon>Hydroidolina</taxon>
        <taxon>Leptothecata</taxon>
        <taxon>Obeliida</taxon>
        <taxon>Clytiidae</taxon>
        <taxon>Clytia</taxon>
    </lineage>
</organism>
<feature type="region of interest" description="Disordered" evidence="8">
    <location>
        <begin position="255"/>
        <end position="358"/>
    </location>
</feature>
<dbReference type="GO" id="GO:0006508">
    <property type="term" value="P:proteolysis"/>
    <property type="evidence" value="ECO:0007669"/>
    <property type="project" value="UniProtKB-KW"/>
</dbReference>
<evidence type="ECO:0000256" key="3">
    <source>
        <dbReference type="ARBA" id="ARBA00022801"/>
    </source>
</evidence>
<dbReference type="PROSITE" id="PS51864">
    <property type="entry name" value="ASTACIN"/>
    <property type="match status" value="1"/>
</dbReference>
<keyword evidence="7" id="KW-0732">Signal</keyword>
<feature type="compositionally biased region" description="Low complexity" evidence="8">
    <location>
        <begin position="255"/>
        <end position="356"/>
    </location>
</feature>
<dbReference type="InterPro" id="IPR001506">
    <property type="entry name" value="Peptidase_M12A"/>
</dbReference>
<dbReference type="AlphaFoldDB" id="A0A7M5WR57"/>
<dbReference type="OrthoDB" id="291007at2759"/>
<dbReference type="GeneID" id="136802388"/>
<keyword evidence="3 6" id="KW-0378">Hydrolase</keyword>
<protein>
    <recommendedName>
        <fullName evidence="7">Metalloendopeptidase</fullName>
        <ecNumber evidence="7">3.4.24.-</ecNumber>
    </recommendedName>
</protein>
<dbReference type="PRINTS" id="PR00480">
    <property type="entry name" value="ASTACIN"/>
</dbReference>
<dbReference type="PANTHER" id="PTHR10127">
    <property type="entry name" value="DISCOIDIN, CUB, EGF, LAMININ , AND ZINC METALLOPROTEASE DOMAIN CONTAINING"/>
    <property type="match status" value="1"/>
</dbReference>
<keyword evidence="1 6" id="KW-0645">Protease</keyword>
<dbReference type="InterPro" id="IPR006026">
    <property type="entry name" value="Peptidase_Metallo"/>
</dbReference>
<feature type="binding site" evidence="6">
    <location>
        <position position="155"/>
    </location>
    <ligand>
        <name>Zn(2+)</name>
        <dbReference type="ChEBI" id="CHEBI:29105"/>
        <note>catalytic</note>
    </ligand>
</feature>
<dbReference type="SMART" id="SM00235">
    <property type="entry name" value="ZnMc"/>
    <property type="match status" value="1"/>
</dbReference>